<reference evidence="1 2" key="1">
    <citation type="submission" date="2011-01" db="EMBL/GenBank/DDBJ databases">
        <title>Complete sequence of Shewanella putrefaciens 200.</title>
        <authorList>
            <consortium name="US DOE Joint Genome Institute"/>
            <person name="Lucas S."/>
            <person name="Copeland A."/>
            <person name="Lapidus A."/>
            <person name="Cheng J.-F."/>
            <person name="Bruce D."/>
            <person name="Goodwin L."/>
            <person name="Pitluck S."/>
            <person name="Munk A.C."/>
            <person name="Detter J.C."/>
            <person name="Han C."/>
            <person name="Tapia R."/>
            <person name="Land M."/>
            <person name="Hauser L."/>
            <person name="Chang Y.-J."/>
            <person name="Jeffries C."/>
            <person name="Kyrpides N."/>
            <person name="Ivanova N."/>
            <person name="Mikhailova N."/>
            <person name="Kolker E."/>
            <person name="Lawrence C."/>
            <person name="McCue L.A."/>
            <person name="DiChristina T."/>
            <person name="Nealson K."/>
            <person name="Fredrickson J.K."/>
            <person name="Woyke T."/>
        </authorList>
    </citation>
    <scope>NUCLEOTIDE SEQUENCE [LARGE SCALE GENOMIC DNA]</scope>
    <source>
        <strain evidence="1 2">200</strain>
    </source>
</reference>
<dbReference type="HOGENOM" id="CLU_3011817_0_0_6"/>
<sequence>MLLIDINVLAFPNTTFLHTIPLFSKVPLITFSRLHSDTESYSYLKYSVATVTRQMS</sequence>
<gene>
    <name evidence="1" type="ordered locus">Sput200_0839</name>
</gene>
<dbReference type="AlphaFoldDB" id="E6XL60"/>
<dbReference type="EMBL" id="CP002457">
    <property type="protein sequence ID" value="ADV53317.1"/>
    <property type="molecule type" value="Genomic_DNA"/>
</dbReference>
<evidence type="ECO:0000313" key="1">
    <source>
        <dbReference type="EMBL" id="ADV53317.1"/>
    </source>
</evidence>
<dbReference type="Proteomes" id="UP000008209">
    <property type="component" value="Chromosome"/>
</dbReference>
<evidence type="ECO:0000313" key="2">
    <source>
        <dbReference type="Proteomes" id="UP000008209"/>
    </source>
</evidence>
<organism evidence="1 2">
    <name type="scientific">Shewanella putrefaciens (strain 200)</name>
    <dbReference type="NCBI Taxonomy" id="399804"/>
    <lineage>
        <taxon>Bacteria</taxon>
        <taxon>Pseudomonadati</taxon>
        <taxon>Pseudomonadota</taxon>
        <taxon>Gammaproteobacteria</taxon>
        <taxon>Alteromonadales</taxon>
        <taxon>Shewanellaceae</taxon>
        <taxon>Shewanella</taxon>
    </lineage>
</organism>
<name>E6XL60_SHEP2</name>
<protein>
    <submittedName>
        <fullName evidence="1">Uncharacterized protein</fullName>
    </submittedName>
</protein>
<dbReference type="KEGG" id="shp:Sput200_0839"/>
<proteinExistence type="predicted"/>
<accession>E6XL60</accession>